<name>A0AAW0PCC2_9GOBI</name>
<evidence type="ECO:0000313" key="1">
    <source>
        <dbReference type="EMBL" id="KAK7918886.1"/>
    </source>
</evidence>
<dbReference type="EMBL" id="JBBPFD010000007">
    <property type="protein sequence ID" value="KAK7918886.1"/>
    <property type="molecule type" value="Genomic_DNA"/>
</dbReference>
<comment type="caution">
    <text evidence="1">The sequence shown here is derived from an EMBL/GenBank/DDBJ whole genome shotgun (WGS) entry which is preliminary data.</text>
</comment>
<accession>A0AAW0PCC2</accession>
<dbReference type="AlphaFoldDB" id="A0AAW0PCC2"/>
<keyword evidence="2" id="KW-1185">Reference proteome</keyword>
<protein>
    <submittedName>
        <fullName evidence="1">Uncharacterized protein</fullName>
    </submittedName>
</protein>
<organism evidence="1 2">
    <name type="scientific">Mugilogobius chulae</name>
    <name type="common">yellowstripe goby</name>
    <dbReference type="NCBI Taxonomy" id="88201"/>
    <lineage>
        <taxon>Eukaryota</taxon>
        <taxon>Metazoa</taxon>
        <taxon>Chordata</taxon>
        <taxon>Craniata</taxon>
        <taxon>Vertebrata</taxon>
        <taxon>Euteleostomi</taxon>
        <taxon>Actinopterygii</taxon>
        <taxon>Neopterygii</taxon>
        <taxon>Teleostei</taxon>
        <taxon>Neoteleostei</taxon>
        <taxon>Acanthomorphata</taxon>
        <taxon>Gobiaria</taxon>
        <taxon>Gobiiformes</taxon>
        <taxon>Gobioidei</taxon>
        <taxon>Gobiidae</taxon>
        <taxon>Gobionellinae</taxon>
        <taxon>Mugilogobius</taxon>
    </lineage>
</organism>
<dbReference type="Proteomes" id="UP001460270">
    <property type="component" value="Unassembled WGS sequence"/>
</dbReference>
<reference evidence="2" key="1">
    <citation type="submission" date="2024-04" db="EMBL/GenBank/DDBJ databases">
        <title>Salinicola lusitanus LLJ914,a marine bacterium isolated from the Okinawa Trough.</title>
        <authorList>
            <person name="Li J."/>
        </authorList>
    </citation>
    <scope>NUCLEOTIDE SEQUENCE [LARGE SCALE GENOMIC DNA]</scope>
</reference>
<evidence type="ECO:0000313" key="2">
    <source>
        <dbReference type="Proteomes" id="UP001460270"/>
    </source>
</evidence>
<sequence length="159" mass="17750">MSFQPGFKVISSLDYCLLEKNERVEERSTSPLTSTCGVQSPAAFLINHVFGLCLGSVLTDFTLNLAPYWPRTLHKWPPMHRGILKRCGENTKGGLRRKRAKWRKSYFSLLSTLSVSTEKLQIKGTAVVMAPGLRQAGDLVKDTASAPRTEPVSKKDVLW</sequence>
<gene>
    <name evidence="1" type="ORF">WMY93_010170</name>
</gene>
<proteinExistence type="predicted"/>